<dbReference type="AlphaFoldDB" id="A0A9P4PGA3"/>
<protein>
    <submittedName>
        <fullName evidence="2">Uncharacterized protein</fullName>
    </submittedName>
</protein>
<gene>
    <name evidence="2" type="ORF">P171DRAFT_362223</name>
</gene>
<dbReference type="Proteomes" id="UP000799764">
    <property type="component" value="Unassembled WGS sequence"/>
</dbReference>
<evidence type="ECO:0000313" key="3">
    <source>
        <dbReference type="Proteomes" id="UP000799764"/>
    </source>
</evidence>
<keyword evidence="3" id="KW-1185">Reference proteome</keyword>
<feature type="signal peptide" evidence="1">
    <location>
        <begin position="1"/>
        <end position="18"/>
    </location>
</feature>
<sequence>MATLLAVLTLATSILAQADFTGTGTISVWNSSDWRTATPASSLGCLSPTGKFIAPSTNAACGLFTRSDTYPYPLSTKEGNCTFDDETQERNTESYHGSQDHAYNCLKPFEADVNQLYTITGFPYTFLCSGDVDCYFDARAVPAPGSSDATSIWPFRWGSQQLGITPGHTMLQLVWNKIADVEVEKRAVAGRVEWRRGAELREVEVMG</sequence>
<reference evidence="2" key="1">
    <citation type="journal article" date="2020" name="Stud. Mycol.">
        <title>101 Dothideomycetes genomes: a test case for predicting lifestyles and emergence of pathogens.</title>
        <authorList>
            <person name="Haridas S."/>
            <person name="Albert R."/>
            <person name="Binder M."/>
            <person name="Bloem J."/>
            <person name="Labutti K."/>
            <person name="Salamov A."/>
            <person name="Andreopoulos B."/>
            <person name="Baker S."/>
            <person name="Barry K."/>
            <person name="Bills G."/>
            <person name="Bluhm B."/>
            <person name="Cannon C."/>
            <person name="Castanera R."/>
            <person name="Culley D."/>
            <person name="Daum C."/>
            <person name="Ezra D."/>
            <person name="Gonzalez J."/>
            <person name="Henrissat B."/>
            <person name="Kuo A."/>
            <person name="Liang C."/>
            <person name="Lipzen A."/>
            <person name="Lutzoni F."/>
            <person name="Magnuson J."/>
            <person name="Mondo S."/>
            <person name="Nolan M."/>
            <person name="Ohm R."/>
            <person name="Pangilinan J."/>
            <person name="Park H.-J."/>
            <person name="Ramirez L."/>
            <person name="Alfaro M."/>
            <person name="Sun H."/>
            <person name="Tritt A."/>
            <person name="Yoshinaga Y."/>
            <person name="Zwiers L.-H."/>
            <person name="Turgeon B."/>
            <person name="Goodwin S."/>
            <person name="Spatafora J."/>
            <person name="Crous P."/>
            <person name="Grigoriev I."/>
        </authorList>
    </citation>
    <scope>NUCLEOTIDE SEQUENCE</scope>
    <source>
        <strain evidence="2">CBS 690.94</strain>
    </source>
</reference>
<keyword evidence="1" id="KW-0732">Signal</keyword>
<proteinExistence type="predicted"/>
<dbReference type="OrthoDB" id="3775566at2759"/>
<comment type="caution">
    <text evidence="2">The sequence shown here is derived from an EMBL/GenBank/DDBJ whole genome shotgun (WGS) entry which is preliminary data.</text>
</comment>
<evidence type="ECO:0000256" key="1">
    <source>
        <dbReference type="SAM" id="SignalP"/>
    </source>
</evidence>
<dbReference type="EMBL" id="MU001502">
    <property type="protein sequence ID" value="KAF2443382.1"/>
    <property type="molecule type" value="Genomic_DNA"/>
</dbReference>
<feature type="chain" id="PRO_5040314180" evidence="1">
    <location>
        <begin position="19"/>
        <end position="207"/>
    </location>
</feature>
<evidence type="ECO:0000313" key="2">
    <source>
        <dbReference type="EMBL" id="KAF2443382.1"/>
    </source>
</evidence>
<organism evidence="2 3">
    <name type="scientific">Karstenula rhodostoma CBS 690.94</name>
    <dbReference type="NCBI Taxonomy" id="1392251"/>
    <lineage>
        <taxon>Eukaryota</taxon>
        <taxon>Fungi</taxon>
        <taxon>Dikarya</taxon>
        <taxon>Ascomycota</taxon>
        <taxon>Pezizomycotina</taxon>
        <taxon>Dothideomycetes</taxon>
        <taxon>Pleosporomycetidae</taxon>
        <taxon>Pleosporales</taxon>
        <taxon>Massarineae</taxon>
        <taxon>Didymosphaeriaceae</taxon>
        <taxon>Karstenula</taxon>
    </lineage>
</organism>
<accession>A0A9P4PGA3</accession>
<name>A0A9P4PGA3_9PLEO</name>